<evidence type="ECO:0000313" key="2">
    <source>
        <dbReference type="Proteomes" id="UP000221020"/>
    </source>
</evidence>
<reference evidence="1 2" key="1">
    <citation type="submission" date="2017-09" db="EMBL/GenBank/DDBJ databases">
        <title>Large-scale bioinformatics analysis of Bacillus genomes uncovers conserved roles of natural products in bacterial physiology.</title>
        <authorList>
            <consortium name="Agbiome Team Llc"/>
            <person name="Bleich R.M."/>
            <person name="Grubbs K.J."/>
            <person name="Santa Maria K.C."/>
            <person name="Allen S.E."/>
            <person name="Farag S."/>
            <person name="Shank E.A."/>
            <person name="Bowers A."/>
        </authorList>
    </citation>
    <scope>NUCLEOTIDE SEQUENCE [LARGE SCALE GENOMIC DNA]</scope>
    <source>
        <strain evidence="1 2">AFS092012</strain>
    </source>
</reference>
<proteinExistence type="predicted"/>
<evidence type="ECO:0000313" key="1">
    <source>
        <dbReference type="EMBL" id="PED80166.1"/>
    </source>
</evidence>
<name>A0AA91V7X0_9BACI</name>
<dbReference type="EMBL" id="NVOR01000125">
    <property type="protein sequence ID" value="PED80166.1"/>
    <property type="molecule type" value="Genomic_DNA"/>
</dbReference>
<sequence length="62" mass="7148">APISLLQFLGKGFTHHKELRTRLSIITIQYRKDLGVLNPFSCKGCECKIMDVFRWERASSHA</sequence>
<dbReference type="AlphaFoldDB" id="A0AA91V7X0"/>
<feature type="non-terminal residue" evidence="1">
    <location>
        <position position="1"/>
    </location>
</feature>
<dbReference type="Proteomes" id="UP000221020">
    <property type="component" value="Unassembled WGS sequence"/>
</dbReference>
<accession>A0AA91V7X0</accession>
<organism evidence="1 2">
    <name type="scientific">Bacillus pseudomycoides</name>
    <dbReference type="NCBI Taxonomy" id="64104"/>
    <lineage>
        <taxon>Bacteria</taxon>
        <taxon>Bacillati</taxon>
        <taxon>Bacillota</taxon>
        <taxon>Bacilli</taxon>
        <taxon>Bacillales</taxon>
        <taxon>Bacillaceae</taxon>
        <taxon>Bacillus</taxon>
        <taxon>Bacillus cereus group</taxon>
    </lineage>
</organism>
<comment type="caution">
    <text evidence="1">The sequence shown here is derived from an EMBL/GenBank/DDBJ whole genome shotgun (WGS) entry which is preliminary data.</text>
</comment>
<gene>
    <name evidence="1" type="ORF">CON65_24045</name>
</gene>
<protein>
    <submittedName>
        <fullName evidence="1">Uncharacterized protein</fullName>
    </submittedName>
</protein>